<evidence type="ECO:0000313" key="14">
    <source>
        <dbReference type="EMBL" id="KAJ3572422.1"/>
    </source>
</evidence>
<feature type="compositionally biased region" description="Basic and acidic residues" evidence="10">
    <location>
        <begin position="14"/>
        <end position="39"/>
    </location>
</feature>
<evidence type="ECO:0000256" key="5">
    <source>
        <dbReference type="ARBA" id="ARBA00022840"/>
    </source>
</evidence>
<name>A0AAD5VX64_9AGAR</name>
<organism evidence="14 15">
    <name type="scientific">Leucocoprinus birnbaumii</name>
    <dbReference type="NCBI Taxonomy" id="56174"/>
    <lineage>
        <taxon>Eukaryota</taxon>
        <taxon>Fungi</taxon>
        <taxon>Dikarya</taxon>
        <taxon>Basidiomycota</taxon>
        <taxon>Agaricomycotina</taxon>
        <taxon>Agaricomycetes</taxon>
        <taxon>Agaricomycetidae</taxon>
        <taxon>Agaricales</taxon>
        <taxon>Agaricineae</taxon>
        <taxon>Agaricaceae</taxon>
        <taxon>Leucocoprinus</taxon>
    </lineage>
</organism>
<dbReference type="InterPro" id="IPR000629">
    <property type="entry name" value="RNA-helicase_DEAD-box_CS"/>
</dbReference>
<evidence type="ECO:0000256" key="2">
    <source>
        <dbReference type="ARBA" id="ARBA00022741"/>
    </source>
</evidence>
<dbReference type="PANTHER" id="PTHR47958">
    <property type="entry name" value="ATP-DEPENDENT RNA HELICASE DBP3"/>
    <property type="match status" value="1"/>
</dbReference>
<dbReference type="InterPro" id="IPR011545">
    <property type="entry name" value="DEAD/DEAH_box_helicase_dom"/>
</dbReference>
<dbReference type="EC" id="3.6.4.13" evidence="1"/>
<dbReference type="PROSITE" id="PS51194">
    <property type="entry name" value="HELICASE_CTER"/>
    <property type="match status" value="1"/>
</dbReference>
<dbReference type="GO" id="GO:0016787">
    <property type="term" value="F:hydrolase activity"/>
    <property type="evidence" value="ECO:0007669"/>
    <property type="project" value="UniProtKB-KW"/>
</dbReference>
<comment type="caution">
    <text evidence="14">The sequence shown here is derived from an EMBL/GenBank/DDBJ whole genome shotgun (WGS) entry which is preliminary data.</text>
</comment>
<dbReference type="InterPro" id="IPR001650">
    <property type="entry name" value="Helicase_C-like"/>
</dbReference>
<evidence type="ECO:0000259" key="13">
    <source>
        <dbReference type="PROSITE" id="PS51195"/>
    </source>
</evidence>
<evidence type="ECO:0000256" key="4">
    <source>
        <dbReference type="ARBA" id="ARBA00022806"/>
    </source>
</evidence>
<dbReference type="SMART" id="SM00490">
    <property type="entry name" value="HELICc"/>
    <property type="match status" value="1"/>
</dbReference>
<gene>
    <name evidence="14" type="ORF">NP233_g3095</name>
</gene>
<dbReference type="Pfam" id="PF00270">
    <property type="entry name" value="DEAD"/>
    <property type="match status" value="1"/>
</dbReference>
<reference evidence="14" key="1">
    <citation type="submission" date="2022-07" db="EMBL/GenBank/DDBJ databases">
        <title>Genome Sequence of Leucocoprinus birnbaumii.</title>
        <authorList>
            <person name="Buettner E."/>
        </authorList>
    </citation>
    <scope>NUCLEOTIDE SEQUENCE</scope>
    <source>
        <strain evidence="14">VT141</strain>
    </source>
</reference>
<dbReference type="InterPro" id="IPR014001">
    <property type="entry name" value="Helicase_ATP-bd"/>
</dbReference>
<comment type="similarity">
    <text evidence="9">Belongs to the DEAD box helicase family.</text>
</comment>
<dbReference type="InterPro" id="IPR027417">
    <property type="entry name" value="P-loop_NTPase"/>
</dbReference>
<evidence type="ECO:0000259" key="11">
    <source>
        <dbReference type="PROSITE" id="PS51192"/>
    </source>
</evidence>
<keyword evidence="4 9" id="KW-0347">Helicase</keyword>
<dbReference type="SUPFAM" id="SSF52540">
    <property type="entry name" value="P-loop containing nucleoside triphosphate hydrolases"/>
    <property type="match status" value="2"/>
</dbReference>
<keyword evidence="6" id="KW-0694">RNA-binding</keyword>
<dbReference type="EMBL" id="JANIEX010000143">
    <property type="protein sequence ID" value="KAJ3572422.1"/>
    <property type="molecule type" value="Genomic_DNA"/>
</dbReference>
<dbReference type="AlphaFoldDB" id="A0AAD5VX64"/>
<keyword evidence="15" id="KW-1185">Reference proteome</keyword>
<dbReference type="FunFam" id="3.40.50.300:FF:000849">
    <property type="entry name" value="ATP-dependent RNA helicase DBP5"/>
    <property type="match status" value="1"/>
</dbReference>
<evidence type="ECO:0000256" key="9">
    <source>
        <dbReference type="RuleBase" id="RU000492"/>
    </source>
</evidence>
<comment type="catalytic activity">
    <reaction evidence="7">
        <text>ATP + H2O = ADP + phosphate + H(+)</text>
        <dbReference type="Rhea" id="RHEA:13065"/>
        <dbReference type="ChEBI" id="CHEBI:15377"/>
        <dbReference type="ChEBI" id="CHEBI:15378"/>
        <dbReference type="ChEBI" id="CHEBI:30616"/>
        <dbReference type="ChEBI" id="CHEBI:43474"/>
        <dbReference type="ChEBI" id="CHEBI:456216"/>
        <dbReference type="EC" id="3.6.4.13"/>
    </reaction>
</comment>
<sequence length="466" mass="52198">MQKDADGFFVDPAEEGKGKAVDPAPAKKEGDQDPAKDNSDLINSTFDVSVTLADQQADPNSPLYSAKTFEELGLHDDLLKGIYDMGFSKPSKIQERALPLLLSNPPTNMIGQSQSGTGKTAAFVLTMLSRVDYSLQKPQALCLAPSRELARQIMTVVVQMGKFTSVQTEYAIKDHLPRDATHVSAQIIVGTPGTMTDLIRRKVIDATNIKVFVLDEADNMLDQDGLGDQTLRVKNMIPRPTAQNMQIILFSATFPDHVRKFASKFAPNANKIELQKNELSVEGIRQFYMDCKNEEHKYDILVSLYSLLTIGQSIIFCKHRHTADRISQRMTAEGHKVASLHGAKDAAERDAIIDAFRNGKDKAGLLPVYLPRGIDIMQVNMVVNYDLPLMNERGADGDDRPDYETYIHRIGRTGRFGRRGISINFVHNQKTWQQMDMIEKALGRQIIRIETDDLDEMEEKMKKALK</sequence>
<dbReference type="SMART" id="SM00487">
    <property type="entry name" value="DEXDc"/>
    <property type="match status" value="1"/>
</dbReference>
<evidence type="ECO:0000256" key="3">
    <source>
        <dbReference type="ARBA" id="ARBA00022801"/>
    </source>
</evidence>
<feature type="short sequence motif" description="Q motif" evidence="8">
    <location>
        <begin position="67"/>
        <end position="95"/>
    </location>
</feature>
<dbReference type="CDD" id="cd17963">
    <property type="entry name" value="DEADc_DDX19_DDX25"/>
    <property type="match status" value="1"/>
</dbReference>
<dbReference type="PROSITE" id="PS51195">
    <property type="entry name" value="Q_MOTIF"/>
    <property type="match status" value="1"/>
</dbReference>
<evidence type="ECO:0000256" key="6">
    <source>
        <dbReference type="ARBA" id="ARBA00022884"/>
    </source>
</evidence>
<dbReference type="Pfam" id="PF00271">
    <property type="entry name" value="Helicase_C"/>
    <property type="match status" value="1"/>
</dbReference>
<evidence type="ECO:0000256" key="8">
    <source>
        <dbReference type="PROSITE-ProRule" id="PRU00552"/>
    </source>
</evidence>
<feature type="domain" description="DEAD-box RNA helicase Q" evidence="13">
    <location>
        <begin position="67"/>
        <end position="95"/>
    </location>
</feature>
<dbReference type="Gene3D" id="3.40.50.300">
    <property type="entry name" value="P-loop containing nucleotide triphosphate hydrolases"/>
    <property type="match status" value="2"/>
</dbReference>
<evidence type="ECO:0000256" key="10">
    <source>
        <dbReference type="SAM" id="MobiDB-lite"/>
    </source>
</evidence>
<keyword evidence="5 9" id="KW-0067">ATP-binding</keyword>
<evidence type="ECO:0000256" key="1">
    <source>
        <dbReference type="ARBA" id="ARBA00012552"/>
    </source>
</evidence>
<protein>
    <recommendedName>
        <fullName evidence="1">RNA helicase</fullName>
        <ecNumber evidence="1">3.6.4.13</ecNumber>
    </recommendedName>
</protein>
<evidence type="ECO:0000259" key="12">
    <source>
        <dbReference type="PROSITE" id="PS51194"/>
    </source>
</evidence>
<dbReference type="GO" id="GO:0005524">
    <property type="term" value="F:ATP binding"/>
    <property type="evidence" value="ECO:0007669"/>
    <property type="project" value="UniProtKB-KW"/>
</dbReference>
<dbReference type="CDD" id="cd18787">
    <property type="entry name" value="SF2_C_DEAD"/>
    <property type="match status" value="1"/>
</dbReference>
<dbReference type="PROSITE" id="PS00039">
    <property type="entry name" value="DEAD_ATP_HELICASE"/>
    <property type="match status" value="1"/>
</dbReference>
<proteinExistence type="inferred from homology"/>
<keyword evidence="2 9" id="KW-0547">Nucleotide-binding</keyword>
<feature type="region of interest" description="Disordered" evidence="10">
    <location>
        <begin position="1"/>
        <end position="41"/>
    </location>
</feature>
<keyword evidence="3 9" id="KW-0378">Hydrolase</keyword>
<feature type="domain" description="Helicase C-terminal" evidence="12">
    <location>
        <begin position="283"/>
        <end position="465"/>
    </location>
</feature>
<dbReference type="InterPro" id="IPR014014">
    <property type="entry name" value="RNA_helicase_DEAD_Q_motif"/>
</dbReference>
<dbReference type="Proteomes" id="UP001213000">
    <property type="component" value="Unassembled WGS sequence"/>
</dbReference>
<dbReference type="GO" id="GO:0003724">
    <property type="term" value="F:RNA helicase activity"/>
    <property type="evidence" value="ECO:0007669"/>
    <property type="project" value="UniProtKB-EC"/>
</dbReference>
<accession>A0AAD5VX64</accession>
<feature type="domain" description="Helicase ATP-binding" evidence="11">
    <location>
        <begin position="100"/>
        <end position="272"/>
    </location>
</feature>
<dbReference type="GO" id="GO:0003723">
    <property type="term" value="F:RNA binding"/>
    <property type="evidence" value="ECO:0007669"/>
    <property type="project" value="UniProtKB-KW"/>
</dbReference>
<evidence type="ECO:0000313" key="15">
    <source>
        <dbReference type="Proteomes" id="UP001213000"/>
    </source>
</evidence>
<evidence type="ECO:0000256" key="7">
    <source>
        <dbReference type="ARBA" id="ARBA00047984"/>
    </source>
</evidence>
<dbReference type="PROSITE" id="PS51192">
    <property type="entry name" value="HELICASE_ATP_BIND_1"/>
    <property type="match status" value="1"/>
</dbReference>